<protein>
    <submittedName>
        <fullName evidence="1">Uncharacterized protein</fullName>
    </submittedName>
</protein>
<organism evidence="1 2">
    <name type="scientific">Dallia pectoralis</name>
    <name type="common">Alaska blackfish</name>
    <dbReference type="NCBI Taxonomy" id="75939"/>
    <lineage>
        <taxon>Eukaryota</taxon>
        <taxon>Metazoa</taxon>
        <taxon>Chordata</taxon>
        <taxon>Craniata</taxon>
        <taxon>Vertebrata</taxon>
        <taxon>Euteleostomi</taxon>
        <taxon>Actinopterygii</taxon>
        <taxon>Neopterygii</taxon>
        <taxon>Teleostei</taxon>
        <taxon>Protacanthopterygii</taxon>
        <taxon>Esociformes</taxon>
        <taxon>Umbridae</taxon>
        <taxon>Dallia</taxon>
    </lineage>
</organism>
<proteinExistence type="predicted"/>
<keyword evidence="2" id="KW-1185">Reference proteome</keyword>
<dbReference type="Proteomes" id="UP001157502">
    <property type="component" value="Chromosome 23"/>
</dbReference>
<sequence>MLQSVLFKLLPNSYPTCNCDRVDVAFVVRAAPFHCQAWADDIILNGSPGTSHVLHRWQSCGTKMANMWSGKPRGENHHLVCQVWNGQGMLLAGGRAIVREDYRRAVKMVQDFNVLLQSSSRKHCSTHFIISLAEAVERTHSEPGSGGGNWRGPL</sequence>
<evidence type="ECO:0000313" key="2">
    <source>
        <dbReference type="Proteomes" id="UP001157502"/>
    </source>
</evidence>
<accession>A0ACC2FS61</accession>
<gene>
    <name evidence="1" type="ORF">DPEC_G00263540</name>
</gene>
<evidence type="ECO:0000313" key="1">
    <source>
        <dbReference type="EMBL" id="KAJ7994210.1"/>
    </source>
</evidence>
<comment type="caution">
    <text evidence="1">The sequence shown here is derived from an EMBL/GenBank/DDBJ whole genome shotgun (WGS) entry which is preliminary data.</text>
</comment>
<reference evidence="1" key="1">
    <citation type="submission" date="2021-05" db="EMBL/GenBank/DDBJ databases">
        <authorList>
            <person name="Pan Q."/>
            <person name="Jouanno E."/>
            <person name="Zahm M."/>
            <person name="Klopp C."/>
            <person name="Cabau C."/>
            <person name="Louis A."/>
            <person name="Berthelot C."/>
            <person name="Parey E."/>
            <person name="Roest Crollius H."/>
            <person name="Montfort J."/>
            <person name="Robinson-Rechavi M."/>
            <person name="Bouchez O."/>
            <person name="Lampietro C."/>
            <person name="Lopez Roques C."/>
            <person name="Donnadieu C."/>
            <person name="Postlethwait J."/>
            <person name="Bobe J."/>
            <person name="Dillon D."/>
            <person name="Chandos A."/>
            <person name="von Hippel F."/>
            <person name="Guiguen Y."/>
        </authorList>
    </citation>
    <scope>NUCLEOTIDE SEQUENCE</scope>
    <source>
        <strain evidence="1">YG-Jan2019</strain>
    </source>
</reference>
<dbReference type="EMBL" id="CM055750">
    <property type="protein sequence ID" value="KAJ7994210.1"/>
    <property type="molecule type" value="Genomic_DNA"/>
</dbReference>
<name>A0ACC2FS61_DALPE</name>